<dbReference type="GeneID" id="92080367"/>
<keyword evidence="1" id="KW-0812">Transmembrane</keyword>
<evidence type="ECO:0000313" key="3">
    <source>
        <dbReference type="Proteomes" id="UP001391051"/>
    </source>
</evidence>
<dbReference type="RefSeq" id="XP_066696796.1">
    <property type="nucleotide sequence ID" value="XM_066847305.1"/>
</dbReference>
<evidence type="ECO:0000256" key="1">
    <source>
        <dbReference type="SAM" id="Phobius"/>
    </source>
</evidence>
<organism evidence="2 3">
    <name type="scientific">Apiospora aurea</name>
    <dbReference type="NCBI Taxonomy" id="335848"/>
    <lineage>
        <taxon>Eukaryota</taxon>
        <taxon>Fungi</taxon>
        <taxon>Dikarya</taxon>
        <taxon>Ascomycota</taxon>
        <taxon>Pezizomycotina</taxon>
        <taxon>Sordariomycetes</taxon>
        <taxon>Xylariomycetidae</taxon>
        <taxon>Amphisphaeriales</taxon>
        <taxon>Apiosporaceae</taxon>
        <taxon>Apiospora</taxon>
    </lineage>
</organism>
<proteinExistence type="predicted"/>
<keyword evidence="3" id="KW-1185">Reference proteome</keyword>
<feature type="transmembrane region" description="Helical" evidence="1">
    <location>
        <begin position="222"/>
        <end position="243"/>
    </location>
</feature>
<accession>A0ABR1Q4A1</accession>
<gene>
    <name evidence="2" type="ORF">PG986_011083</name>
</gene>
<sequence>MAPSLAASHPSAIILARGPKSPPKLPWTKLQYLRFPKETGFHICTSARLNSGNITVSGAKSVRAGKRQLTPEHFGSATLGGQEPVMKWLTYIISSLACLDYFGVLDLPPLIQIRPVLCDRPVEGLGSDTTDDLGLPSERCVANAHHPGTTDTKVFANAKCLRGPFRAAIRTRRRVHTSVVYQKDGGGGGGGSDGDSHLWYLVGVYDACTSLYESRAFPKGHFWAYLSPSLLVGVALPAGYVYIGSKQASESLPPTLKRARTLRPKGKSIMNMWGAIFMVSAAAAGTLAWSATEGSG</sequence>
<comment type="caution">
    <text evidence="2">The sequence shown here is derived from an EMBL/GenBank/DDBJ whole genome shotgun (WGS) entry which is preliminary data.</text>
</comment>
<keyword evidence="1" id="KW-0472">Membrane</keyword>
<dbReference type="EMBL" id="JAQQWE010000007">
    <property type="protein sequence ID" value="KAK7946762.1"/>
    <property type="molecule type" value="Genomic_DNA"/>
</dbReference>
<feature type="transmembrane region" description="Helical" evidence="1">
    <location>
        <begin position="270"/>
        <end position="291"/>
    </location>
</feature>
<reference evidence="2 3" key="1">
    <citation type="submission" date="2023-01" db="EMBL/GenBank/DDBJ databases">
        <title>Analysis of 21 Apiospora genomes using comparative genomics revels a genus with tremendous synthesis potential of carbohydrate active enzymes and secondary metabolites.</title>
        <authorList>
            <person name="Sorensen T."/>
        </authorList>
    </citation>
    <scope>NUCLEOTIDE SEQUENCE [LARGE SCALE GENOMIC DNA]</scope>
    <source>
        <strain evidence="2 3">CBS 24483</strain>
    </source>
</reference>
<evidence type="ECO:0000313" key="2">
    <source>
        <dbReference type="EMBL" id="KAK7946762.1"/>
    </source>
</evidence>
<protein>
    <submittedName>
        <fullName evidence="2">Uncharacterized protein</fullName>
    </submittedName>
</protein>
<name>A0ABR1Q4A1_9PEZI</name>
<dbReference type="Proteomes" id="UP001391051">
    <property type="component" value="Unassembled WGS sequence"/>
</dbReference>
<keyword evidence="1" id="KW-1133">Transmembrane helix</keyword>